<evidence type="ECO:0000313" key="2">
    <source>
        <dbReference type="Proteomes" id="UP001379235"/>
    </source>
</evidence>
<gene>
    <name evidence="1" type="ORF">WG900_16040</name>
</gene>
<protein>
    <submittedName>
        <fullName evidence="1">Terminase family protein</fullName>
    </submittedName>
</protein>
<comment type="caution">
    <text evidence="1">The sequence shown here is derived from an EMBL/GenBank/DDBJ whole genome shotgun (WGS) entry which is preliminary data.</text>
</comment>
<accession>A0ABU8SBU0</accession>
<sequence>MYEDYLDSWHLRVLCEALDRVERGEIRFLLIEAPPRHSKSLNVSQLFPGYLVGKDPDRSVIVSSYSGDLAADHGRETRNLINSTQYQNVFKTRLAPDSTAKSKWNTQKHIEGEGGAEGEWKNAKGAYNAAGVGGSITGKGADYFIVDDSLKDRKEAESQVIREGVWSWFRSVVRTRLTPEGALVVMGTRWHTDDLAGRILENDTWRDYFAPHNGEKWVRLHLMAIAETAEPPFREEGDALWPTRYSLTELADIKKSLGPYEWEALYQQRPISSETQEFKPAWYKYRTHTEVAALKRKNRYLTLDTAASKRDSADSTGLCDNLIDTENFWNLKAWKLKIAPDQLIELLFSLHLANKYDKIGIEEGMYMLVIKPFLDKAQRERGIYLPIVPLKHNSTQKEVRVRGLIPPYAAGSIYHIEGECTELEFEQSAFPHGKHDDVVDAEAYQLQIVGSGGGGLLLA</sequence>
<dbReference type="Pfam" id="PF03237">
    <property type="entry name" value="Terminase_6N"/>
    <property type="match status" value="1"/>
</dbReference>
<dbReference type="RefSeq" id="WP_339968675.1">
    <property type="nucleotide sequence ID" value="NZ_JBBHJY010000009.1"/>
</dbReference>
<proteinExistence type="predicted"/>
<keyword evidence="2" id="KW-1185">Reference proteome</keyword>
<name>A0ABU8SBU0_9SPHN</name>
<evidence type="ECO:0000313" key="1">
    <source>
        <dbReference type="EMBL" id="MEJ6011428.1"/>
    </source>
</evidence>
<organism evidence="1 2">
    <name type="scientific">Novosphingobium aquae</name>
    <dbReference type="NCBI Taxonomy" id="3133435"/>
    <lineage>
        <taxon>Bacteria</taxon>
        <taxon>Pseudomonadati</taxon>
        <taxon>Pseudomonadota</taxon>
        <taxon>Alphaproteobacteria</taxon>
        <taxon>Sphingomonadales</taxon>
        <taxon>Sphingomonadaceae</taxon>
        <taxon>Novosphingobium</taxon>
    </lineage>
</organism>
<dbReference type="Proteomes" id="UP001379235">
    <property type="component" value="Unassembled WGS sequence"/>
</dbReference>
<reference evidence="1 2" key="1">
    <citation type="submission" date="2024-03" db="EMBL/GenBank/DDBJ databases">
        <authorList>
            <person name="Jo J.-H."/>
        </authorList>
    </citation>
    <scope>NUCLEOTIDE SEQUENCE [LARGE SCALE GENOMIC DNA]</scope>
    <source>
        <strain evidence="1 2">AS3R-12</strain>
    </source>
</reference>
<dbReference type="EMBL" id="JBBHJY010000009">
    <property type="protein sequence ID" value="MEJ6011428.1"/>
    <property type="molecule type" value="Genomic_DNA"/>
</dbReference>